<dbReference type="AlphaFoldDB" id="A0A5N6KCI7"/>
<gene>
    <name evidence="1" type="ORF">EYC80_000654</name>
</gene>
<reference evidence="1 2" key="1">
    <citation type="submission" date="2019-06" db="EMBL/GenBank/DDBJ databases">
        <title>Genome Sequence of the Brown Rot Fungal Pathogen Monilinia laxa.</title>
        <authorList>
            <person name="De Miccolis Angelini R.M."/>
            <person name="Landi L."/>
            <person name="Abate D."/>
            <person name="Pollastro S."/>
            <person name="Romanazzi G."/>
            <person name="Faretra F."/>
        </authorList>
    </citation>
    <scope>NUCLEOTIDE SEQUENCE [LARGE SCALE GENOMIC DNA]</scope>
    <source>
        <strain evidence="1 2">Mlax316</strain>
    </source>
</reference>
<accession>A0A5N6KCI7</accession>
<name>A0A5N6KCI7_MONLA</name>
<dbReference type="EMBL" id="VIGI01000005">
    <property type="protein sequence ID" value="KAB8300489.1"/>
    <property type="molecule type" value="Genomic_DNA"/>
</dbReference>
<sequence>MERTQSGCRSRNFSILNNGLSIICLVESLDFDKVIHLTRGCKNLVAVGTITRSIRASPLFIYSLGSRSTYSDHHS</sequence>
<proteinExistence type="predicted"/>
<comment type="caution">
    <text evidence="1">The sequence shown here is derived from an EMBL/GenBank/DDBJ whole genome shotgun (WGS) entry which is preliminary data.</text>
</comment>
<evidence type="ECO:0000313" key="1">
    <source>
        <dbReference type="EMBL" id="KAB8300489.1"/>
    </source>
</evidence>
<protein>
    <submittedName>
        <fullName evidence="1">Uncharacterized protein</fullName>
    </submittedName>
</protein>
<keyword evidence="2" id="KW-1185">Reference proteome</keyword>
<evidence type="ECO:0000313" key="2">
    <source>
        <dbReference type="Proteomes" id="UP000326757"/>
    </source>
</evidence>
<dbReference type="Proteomes" id="UP000326757">
    <property type="component" value="Unassembled WGS sequence"/>
</dbReference>
<organism evidence="1 2">
    <name type="scientific">Monilinia laxa</name>
    <name type="common">Brown rot fungus</name>
    <name type="synonym">Sclerotinia laxa</name>
    <dbReference type="NCBI Taxonomy" id="61186"/>
    <lineage>
        <taxon>Eukaryota</taxon>
        <taxon>Fungi</taxon>
        <taxon>Dikarya</taxon>
        <taxon>Ascomycota</taxon>
        <taxon>Pezizomycotina</taxon>
        <taxon>Leotiomycetes</taxon>
        <taxon>Helotiales</taxon>
        <taxon>Sclerotiniaceae</taxon>
        <taxon>Monilinia</taxon>
    </lineage>
</organism>